<protein>
    <recommendedName>
        <fullName evidence="1">F-box domain-containing protein</fullName>
    </recommendedName>
</protein>
<organism evidence="2 3">
    <name type="scientific">Fusarium mangiferae</name>
    <name type="common">Mango malformation disease fungus</name>
    <dbReference type="NCBI Taxonomy" id="192010"/>
    <lineage>
        <taxon>Eukaryota</taxon>
        <taxon>Fungi</taxon>
        <taxon>Dikarya</taxon>
        <taxon>Ascomycota</taxon>
        <taxon>Pezizomycotina</taxon>
        <taxon>Sordariomycetes</taxon>
        <taxon>Hypocreomycetidae</taxon>
        <taxon>Hypocreales</taxon>
        <taxon>Nectriaceae</taxon>
        <taxon>Fusarium</taxon>
        <taxon>Fusarium fujikuroi species complex</taxon>
    </lineage>
</organism>
<dbReference type="Pfam" id="PF00646">
    <property type="entry name" value="F-box"/>
    <property type="match status" value="1"/>
</dbReference>
<dbReference type="RefSeq" id="XP_041688863.1">
    <property type="nucleotide sequence ID" value="XM_041823264.1"/>
</dbReference>
<evidence type="ECO:0000313" key="2">
    <source>
        <dbReference type="EMBL" id="CVL04672.1"/>
    </source>
</evidence>
<dbReference type="Proteomes" id="UP000184255">
    <property type="component" value="Unassembled WGS sequence"/>
</dbReference>
<dbReference type="InterPro" id="IPR036047">
    <property type="entry name" value="F-box-like_dom_sf"/>
</dbReference>
<dbReference type="EMBL" id="FCQH01000015">
    <property type="protein sequence ID" value="CVL04672.1"/>
    <property type="molecule type" value="Genomic_DNA"/>
</dbReference>
<gene>
    <name evidence="2" type="ORF">FMAN_12783</name>
</gene>
<sequence>MSTNSGSRGLLGLPVEVVLYILDHTELCGLYWLSQTCRTMRYLAKRDFRTLANTNFEDRAEFLLGLAYVMPDHYFCGKCCMLHIFNRHAPSIKSRLCWDYSVNHRRTCATGYDLQHLHVQLALKYNRLGGFYKYAAAKIMQPYRQTCSNGSLGPILHFSATPEIKNGRFILHEEWKLQADFPASLVPPYIFVPICSHISLLGGRSLMKEDGRASWSLIRKLTPLQNGEVERSRVPRGSCITCSTSYDFSVSKENGAVVNATHDYGSFSSLDEWKRRSWKRRPHSQELIAIDDFFHENDSGDFEEADWRRLHNT</sequence>
<dbReference type="AlphaFoldDB" id="A0A1L7U6C4"/>
<dbReference type="VEuPathDB" id="FungiDB:FMAN_12783"/>
<evidence type="ECO:0000313" key="3">
    <source>
        <dbReference type="Proteomes" id="UP000184255"/>
    </source>
</evidence>
<dbReference type="SUPFAM" id="SSF81383">
    <property type="entry name" value="F-box domain"/>
    <property type="match status" value="1"/>
</dbReference>
<comment type="caution">
    <text evidence="2">The sequence shown here is derived from an EMBL/GenBank/DDBJ whole genome shotgun (WGS) entry which is preliminary data.</text>
</comment>
<proteinExistence type="predicted"/>
<dbReference type="GeneID" id="65092033"/>
<feature type="domain" description="F-box" evidence="1">
    <location>
        <begin position="7"/>
        <end position="51"/>
    </location>
</feature>
<keyword evidence="3" id="KW-1185">Reference proteome</keyword>
<name>A0A1L7U6C4_FUSMA</name>
<accession>A0A1L7U6C4</accession>
<dbReference type="InterPro" id="IPR001810">
    <property type="entry name" value="F-box_dom"/>
</dbReference>
<evidence type="ECO:0000259" key="1">
    <source>
        <dbReference type="PROSITE" id="PS50181"/>
    </source>
</evidence>
<dbReference type="PROSITE" id="PS50181">
    <property type="entry name" value="FBOX"/>
    <property type="match status" value="1"/>
</dbReference>
<reference evidence="3" key="1">
    <citation type="journal article" date="2016" name="Genome Biol. Evol.">
        <title>Comparative 'omics' of the Fusarium fujikuroi species complex highlights differences in genetic potential and metabolite synthesis.</title>
        <authorList>
            <person name="Niehaus E.-M."/>
            <person name="Muensterkoetter M."/>
            <person name="Proctor R.H."/>
            <person name="Brown D.W."/>
            <person name="Sharon A."/>
            <person name="Idan Y."/>
            <person name="Oren-Young L."/>
            <person name="Sieber C.M."/>
            <person name="Novak O."/>
            <person name="Pencik A."/>
            <person name="Tarkowska D."/>
            <person name="Hromadova K."/>
            <person name="Freeman S."/>
            <person name="Maymon M."/>
            <person name="Elazar M."/>
            <person name="Youssef S.A."/>
            <person name="El-Shabrawy E.S.M."/>
            <person name="Shalaby A.B.A."/>
            <person name="Houterman P."/>
            <person name="Brock N.L."/>
            <person name="Burkhardt I."/>
            <person name="Tsavkelova E.A."/>
            <person name="Dickschat J.S."/>
            <person name="Galuszka P."/>
            <person name="Gueldener U."/>
            <person name="Tudzynski B."/>
        </authorList>
    </citation>
    <scope>NUCLEOTIDE SEQUENCE [LARGE SCALE GENOMIC DNA]</scope>
    <source>
        <strain evidence="3">MRC7560</strain>
    </source>
</reference>